<dbReference type="EC" id="3.2.1.52" evidence="3"/>
<feature type="compositionally biased region" description="Polar residues" evidence="7">
    <location>
        <begin position="36"/>
        <end position="52"/>
    </location>
</feature>
<name>A0ABW2X399_9ACTN</name>
<accession>A0ABW2X399</accession>
<evidence type="ECO:0000256" key="7">
    <source>
        <dbReference type="SAM" id="MobiDB-lite"/>
    </source>
</evidence>
<feature type="signal peptide" evidence="8">
    <location>
        <begin position="1"/>
        <end position="20"/>
    </location>
</feature>
<dbReference type="SUPFAM" id="SSF52279">
    <property type="entry name" value="Beta-D-glucan exohydrolase, C-terminal domain"/>
    <property type="match status" value="1"/>
</dbReference>
<evidence type="ECO:0000259" key="9">
    <source>
        <dbReference type="Pfam" id="PF00933"/>
    </source>
</evidence>
<evidence type="ECO:0000256" key="5">
    <source>
        <dbReference type="ARBA" id="ARBA00023295"/>
    </source>
</evidence>
<evidence type="ECO:0000256" key="1">
    <source>
        <dbReference type="ARBA" id="ARBA00001231"/>
    </source>
</evidence>
<gene>
    <name evidence="11" type="ORF">ACFQ2K_35260</name>
</gene>
<evidence type="ECO:0000256" key="3">
    <source>
        <dbReference type="ARBA" id="ARBA00012663"/>
    </source>
</evidence>
<evidence type="ECO:0000313" key="11">
    <source>
        <dbReference type="EMBL" id="MFD0627162.1"/>
    </source>
</evidence>
<feature type="region of interest" description="Disordered" evidence="7">
    <location>
        <begin position="33"/>
        <end position="53"/>
    </location>
</feature>
<dbReference type="SUPFAM" id="SSF51445">
    <property type="entry name" value="(Trans)glycosidases"/>
    <property type="match status" value="1"/>
</dbReference>
<feature type="domain" description="Glycoside hydrolase family 3 C-terminal" evidence="10">
    <location>
        <begin position="443"/>
        <end position="608"/>
    </location>
</feature>
<dbReference type="Pfam" id="PF01915">
    <property type="entry name" value="Glyco_hydro_3_C"/>
    <property type="match status" value="1"/>
</dbReference>
<proteinExistence type="inferred from homology"/>
<dbReference type="InterPro" id="IPR036881">
    <property type="entry name" value="Glyco_hydro_3_C_sf"/>
</dbReference>
<dbReference type="PROSITE" id="PS51318">
    <property type="entry name" value="TAT"/>
    <property type="match status" value="1"/>
</dbReference>
<dbReference type="PRINTS" id="PR00133">
    <property type="entry name" value="GLHYDRLASE3"/>
</dbReference>
<dbReference type="PANTHER" id="PTHR30480">
    <property type="entry name" value="BETA-HEXOSAMINIDASE-RELATED"/>
    <property type="match status" value="1"/>
</dbReference>
<keyword evidence="12" id="KW-1185">Reference proteome</keyword>
<dbReference type="PROSITE" id="PS00775">
    <property type="entry name" value="GLYCOSYL_HYDROL_F3"/>
    <property type="match status" value="1"/>
</dbReference>
<dbReference type="InterPro" id="IPR006311">
    <property type="entry name" value="TAT_signal"/>
</dbReference>
<reference evidence="12" key="1">
    <citation type="journal article" date="2019" name="Int. J. Syst. Evol. Microbiol.">
        <title>The Global Catalogue of Microorganisms (GCM) 10K type strain sequencing project: providing services to taxonomists for standard genome sequencing and annotation.</title>
        <authorList>
            <consortium name="The Broad Institute Genomics Platform"/>
            <consortium name="The Broad Institute Genome Sequencing Center for Infectious Disease"/>
            <person name="Wu L."/>
            <person name="Ma J."/>
        </authorList>
    </citation>
    <scope>NUCLEOTIDE SEQUENCE [LARGE SCALE GENOMIC DNA]</scope>
    <source>
        <strain evidence="12">JCM 12607</strain>
    </source>
</reference>
<evidence type="ECO:0000256" key="2">
    <source>
        <dbReference type="ARBA" id="ARBA00005336"/>
    </source>
</evidence>
<evidence type="ECO:0000256" key="4">
    <source>
        <dbReference type="ARBA" id="ARBA00022801"/>
    </source>
</evidence>
<dbReference type="InterPro" id="IPR017853">
    <property type="entry name" value="GH"/>
</dbReference>
<dbReference type="InterPro" id="IPR001764">
    <property type="entry name" value="Glyco_hydro_3_N"/>
</dbReference>
<dbReference type="Gene3D" id="3.40.50.1700">
    <property type="entry name" value="Glycoside hydrolase family 3 C-terminal domain"/>
    <property type="match status" value="1"/>
</dbReference>
<feature type="chain" id="PRO_5047186798" description="beta-N-acetylhexosaminidase" evidence="8">
    <location>
        <begin position="21"/>
        <end position="621"/>
    </location>
</feature>
<feature type="domain" description="Glycoside hydrolase family 3 N-terminal" evidence="9">
    <location>
        <begin position="64"/>
        <end position="404"/>
    </location>
</feature>
<comment type="similarity">
    <text evidence="2 6">Belongs to the glycosyl hydrolase 3 family.</text>
</comment>
<evidence type="ECO:0000313" key="12">
    <source>
        <dbReference type="Proteomes" id="UP001596915"/>
    </source>
</evidence>
<evidence type="ECO:0000259" key="10">
    <source>
        <dbReference type="Pfam" id="PF01915"/>
    </source>
</evidence>
<keyword evidence="4 6" id="KW-0378">Hydrolase</keyword>
<dbReference type="InterPro" id="IPR002772">
    <property type="entry name" value="Glyco_hydro_3_C"/>
</dbReference>
<dbReference type="EMBL" id="JBHTGL010000008">
    <property type="protein sequence ID" value="MFD0627162.1"/>
    <property type="molecule type" value="Genomic_DNA"/>
</dbReference>
<dbReference type="PANTHER" id="PTHR30480:SF13">
    <property type="entry name" value="BETA-HEXOSAMINIDASE"/>
    <property type="match status" value="1"/>
</dbReference>
<dbReference type="Gene3D" id="3.20.20.300">
    <property type="entry name" value="Glycoside hydrolase, family 3, N-terminal domain"/>
    <property type="match status" value="1"/>
</dbReference>
<comment type="caution">
    <text evidence="11">The sequence shown here is derived from an EMBL/GenBank/DDBJ whole genome shotgun (WGS) entry which is preliminary data.</text>
</comment>
<dbReference type="GO" id="GO:0016798">
    <property type="term" value="F:hydrolase activity, acting on glycosyl bonds"/>
    <property type="evidence" value="ECO:0007669"/>
    <property type="project" value="UniProtKB-KW"/>
</dbReference>
<evidence type="ECO:0000256" key="8">
    <source>
        <dbReference type="SAM" id="SignalP"/>
    </source>
</evidence>
<dbReference type="Proteomes" id="UP001596915">
    <property type="component" value="Unassembled WGS sequence"/>
</dbReference>
<evidence type="ECO:0000256" key="6">
    <source>
        <dbReference type="RuleBase" id="RU361161"/>
    </source>
</evidence>
<sequence length="621" mass="64285">MHHRTSRRTLLTATAATAVAAVTGAGLAPGAVAAQRSASSGPSGGQHNSAATTKRLKRIVSGMTLEEKVGQLFVMRVYGHSATDPDQADVDANMAEIGVRTAAEMIAKYHVGGIIYFTWAHNTRDPHQIAELSNGIQRAGLAGPTPLPLLVSTDQEHGIVCRVGEPATLMPGAMALGAGGSRSDARRAGQIAGAELAAIGINQNYAPDADVNVNPANPVIGVRSFGSDPQSVAAMVAAQVKGYQSSGIASTAKHFPGHGDTSTDSHTGLPVITHTREQWAELDEPPFRAAIAAGIDSIMTAHIVVPALDPAEDPATLSRPILTGILREELGYDGVVVTDSLGMEGVRTKYGDERVPVLALQAGVDQLLNPPSLDVSWNAVLEAVKSGEISEARIDESILRILRLKAKLGLFDDPFVSRSGVDRTVGTRSHLAAADRIAERTTTLLANDGALLPLSRRSHRNLLVVGADPASPSGTTGPPTTTLATAFGELGYAATALSTGTAPTAAKIAEAVAAAQGKDAVVVATYNVSATGSQRTLVSKLAATGVPVITVAIRNPYDIAQLAGTGFAANLATYSWTDVELRAAARVIAGRAEPEGTLPVPVQRADDPAVVLHPVGYGLRY</sequence>
<dbReference type="InterPro" id="IPR019800">
    <property type="entry name" value="Glyco_hydro_3_AS"/>
</dbReference>
<dbReference type="InterPro" id="IPR050226">
    <property type="entry name" value="NagZ_Beta-hexosaminidase"/>
</dbReference>
<dbReference type="InterPro" id="IPR036962">
    <property type="entry name" value="Glyco_hydro_3_N_sf"/>
</dbReference>
<dbReference type="Pfam" id="PF00933">
    <property type="entry name" value="Glyco_hydro_3"/>
    <property type="match status" value="1"/>
</dbReference>
<organism evidence="11 12">
    <name type="scientific">Streptomyces sanglieri</name>
    <dbReference type="NCBI Taxonomy" id="193460"/>
    <lineage>
        <taxon>Bacteria</taxon>
        <taxon>Bacillati</taxon>
        <taxon>Actinomycetota</taxon>
        <taxon>Actinomycetes</taxon>
        <taxon>Kitasatosporales</taxon>
        <taxon>Streptomycetaceae</taxon>
        <taxon>Streptomyces</taxon>
    </lineage>
</organism>
<comment type="catalytic activity">
    <reaction evidence="1">
        <text>Hydrolysis of terminal non-reducing N-acetyl-D-hexosamine residues in N-acetyl-beta-D-hexosaminides.</text>
        <dbReference type="EC" id="3.2.1.52"/>
    </reaction>
</comment>
<keyword evidence="5 6" id="KW-0326">Glycosidase</keyword>
<protein>
    <recommendedName>
        <fullName evidence="3">beta-N-acetylhexosaminidase</fullName>
        <ecNumber evidence="3">3.2.1.52</ecNumber>
    </recommendedName>
</protein>
<keyword evidence="8" id="KW-0732">Signal</keyword>